<comment type="caution">
    <text evidence="2">The sequence shown here is derived from an EMBL/GenBank/DDBJ whole genome shotgun (WGS) entry which is preliminary data.</text>
</comment>
<gene>
    <name evidence="2" type="ORF">COV53_02315</name>
</gene>
<proteinExistence type="predicted"/>
<sequence length="372" mass="43537">MRIAFVYDRINKFGGAERILLTLHEIWPNAPIYTGIYDAKKASWSKIFEIKPSFLKYFPFIKTKHEIFPTLTPYAFEVMVFDSYDVVLTITSSDAKGIITKPQTLHICYCLTPTRYLWSGYRDYLEQPGLGIINPLARHLMRSLFTKLRYWDNIASLRPDYYFSISKNVARRIKKYYHHNSIVIYPPVEEKVFKYNRKSHSKDYYLVVSRLVPYKKIDYVINAFNKIGLRLIIIGKGIDENRLSKEAKPNIEFIKRDLTDRELCCYYQGCRALIFPGEEDFGLTAVEVQACGRPVIAYKSGGICETVVSGETGEFYERQDVDSLLDALSKFNKKHYSSFKCTQNARRFSKSQFINNMRKSVNKIWIKYKKNI</sequence>
<dbReference type="EMBL" id="PCWS01000053">
    <property type="protein sequence ID" value="PIR08581.1"/>
    <property type="molecule type" value="Genomic_DNA"/>
</dbReference>
<accession>A0A2H0NI72</accession>
<reference evidence="2 3" key="1">
    <citation type="submission" date="2017-09" db="EMBL/GenBank/DDBJ databases">
        <title>Depth-based differentiation of microbial function through sediment-hosted aquifers and enrichment of novel symbionts in the deep terrestrial subsurface.</title>
        <authorList>
            <person name="Probst A.J."/>
            <person name="Ladd B."/>
            <person name="Jarett J.K."/>
            <person name="Geller-Mcgrath D.E."/>
            <person name="Sieber C.M."/>
            <person name="Emerson J.B."/>
            <person name="Anantharaman K."/>
            <person name="Thomas B.C."/>
            <person name="Malmstrom R."/>
            <person name="Stieglmeier M."/>
            <person name="Klingl A."/>
            <person name="Woyke T."/>
            <person name="Ryan C.M."/>
            <person name="Banfield J.F."/>
        </authorList>
    </citation>
    <scope>NUCLEOTIDE SEQUENCE [LARGE SCALE GENOMIC DNA]</scope>
    <source>
        <strain evidence="2">CG11_big_fil_rev_8_21_14_0_20_37_11</strain>
    </source>
</reference>
<organism evidence="2 3">
    <name type="scientific">Candidatus Gottesmanbacteria bacterium CG11_big_fil_rev_8_21_14_0_20_37_11</name>
    <dbReference type="NCBI Taxonomy" id="1974575"/>
    <lineage>
        <taxon>Bacteria</taxon>
        <taxon>Candidatus Gottesmaniibacteriota</taxon>
    </lineage>
</organism>
<protein>
    <submittedName>
        <fullName evidence="2">Glycosyl transferase</fullName>
    </submittedName>
</protein>
<evidence type="ECO:0000313" key="2">
    <source>
        <dbReference type="EMBL" id="PIR08581.1"/>
    </source>
</evidence>
<evidence type="ECO:0000313" key="3">
    <source>
        <dbReference type="Proteomes" id="UP000230707"/>
    </source>
</evidence>
<dbReference type="Gene3D" id="3.40.50.2000">
    <property type="entry name" value="Glycogen Phosphorylase B"/>
    <property type="match status" value="1"/>
</dbReference>
<evidence type="ECO:0000259" key="1">
    <source>
        <dbReference type="Pfam" id="PF00534"/>
    </source>
</evidence>
<dbReference type="PANTHER" id="PTHR45947:SF3">
    <property type="entry name" value="SULFOQUINOVOSYL TRANSFERASE SQD2"/>
    <property type="match status" value="1"/>
</dbReference>
<dbReference type="Pfam" id="PF00534">
    <property type="entry name" value="Glycos_transf_1"/>
    <property type="match status" value="1"/>
</dbReference>
<keyword evidence="2" id="KW-0808">Transferase</keyword>
<dbReference type="InterPro" id="IPR001296">
    <property type="entry name" value="Glyco_trans_1"/>
</dbReference>
<dbReference type="GO" id="GO:0016757">
    <property type="term" value="F:glycosyltransferase activity"/>
    <property type="evidence" value="ECO:0007669"/>
    <property type="project" value="InterPro"/>
</dbReference>
<dbReference type="InterPro" id="IPR050194">
    <property type="entry name" value="Glycosyltransferase_grp1"/>
</dbReference>
<feature type="domain" description="Glycosyl transferase family 1" evidence="1">
    <location>
        <begin position="190"/>
        <end position="347"/>
    </location>
</feature>
<dbReference type="PANTHER" id="PTHR45947">
    <property type="entry name" value="SULFOQUINOVOSYL TRANSFERASE SQD2"/>
    <property type="match status" value="1"/>
</dbReference>
<dbReference type="SUPFAM" id="SSF53756">
    <property type="entry name" value="UDP-Glycosyltransferase/glycogen phosphorylase"/>
    <property type="match status" value="1"/>
</dbReference>
<name>A0A2H0NI72_9BACT</name>
<dbReference type="AlphaFoldDB" id="A0A2H0NI72"/>
<dbReference type="Proteomes" id="UP000230707">
    <property type="component" value="Unassembled WGS sequence"/>
</dbReference>